<accession>A0ABQ5WV01</accession>
<dbReference type="EMBL" id="BSNV01000051">
    <property type="protein sequence ID" value="GLQ67376.1"/>
    <property type="molecule type" value="Genomic_DNA"/>
</dbReference>
<dbReference type="Proteomes" id="UP001156629">
    <property type="component" value="Unassembled WGS sequence"/>
</dbReference>
<evidence type="ECO:0000313" key="2">
    <source>
        <dbReference type="Proteomes" id="UP001156629"/>
    </source>
</evidence>
<comment type="caution">
    <text evidence="1">The sequence shown here is derived from an EMBL/GenBank/DDBJ whole genome shotgun (WGS) entry which is preliminary data.</text>
</comment>
<reference evidence="2" key="1">
    <citation type="journal article" date="2019" name="Int. J. Syst. Evol. Microbiol.">
        <title>The Global Catalogue of Microorganisms (GCM) 10K type strain sequencing project: providing services to taxonomists for standard genome sequencing and annotation.</title>
        <authorList>
            <consortium name="The Broad Institute Genomics Platform"/>
            <consortium name="The Broad Institute Genome Sequencing Center for Infectious Disease"/>
            <person name="Wu L."/>
            <person name="Ma J."/>
        </authorList>
    </citation>
    <scope>NUCLEOTIDE SEQUENCE [LARGE SCALE GENOMIC DNA]</scope>
    <source>
        <strain evidence="2">NBRC 3266</strain>
    </source>
</reference>
<keyword evidence="2" id="KW-1185">Reference proteome</keyword>
<dbReference type="RefSeq" id="WP_099287540.1">
    <property type="nucleotide sequence ID" value="NZ_BEWP01000020.1"/>
</dbReference>
<proteinExistence type="predicted"/>
<organism evidence="1 2">
    <name type="scientific">Gluconobacter kondonii</name>
    <dbReference type="NCBI Taxonomy" id="941463"/>
    <lineage>
        <taxon>Bacteria</taxon>
        <taxon>Pseudomonadati</taxon>
        <taxon>Pseudomonadota</taxon>
        <taxon>Alphaproteobacteria</taxon>
        <taxon>Acetobacterales</taxon>
        <taxon>Acetobacteraceae</taxon>
        <taxon>Gluconobacter</taxon>
    </lineage>
</organism>
<evidence type="ECO:0000313" key="1">
    <source>
        <dbReference type="EMBL" id="GLQ67376.1"/>
    </source>
</evidence>
<sequence>MNTDWIEKLDMLPVAARGRIRRYLEEGDGASMSTFYRALLSNDLIGAIQGADAENRAGLPDFVEYLTAYAPCGSYGSADAIQTWRGVASISSYPPE</sequence>
<gene>
    <name evidence="1" type="ORF">GCM10007870_29610</name>
</gene>
<protein>
    <recommendedName>
        <fullName evidence="3">Transposase</fullName>
    </recommendedName>
</protein>
<name>A0ABQ5WV01_9PROT</name>
<dbReference type="GeneID" id="76195851"/>
<evidence type="ECO:0008006" key="3">
    <source>
        <dbReference type="Google" id="ProtNLM"/>
    </source>
</evidence>